<dbReference type="Proteomes" id="UP001195483">
    <property type="component" value="Unassembled WGS sequence"/>
</dbReference>
<sequence>KKKRNRKDQPGNKMQENKLLKSKTSVTIKTGITQQKYHKSTQQQRHQKNQKKKHKETKRAKKRKKKEEEETYRLMEKYPLDDDKCLEYIEK</sequence>
<accession>A0AAE0RSW0</accession>
<feature type="region of interest" description="Disordered" evidence="1">
    <location>
        <begin position="1"/>
        <end position="72"/>
    </location>
</feature>
<proteinExistence type="predicted"/>
<dbReference type="AlphaFoldDB" id="A0AAE0RSW0"/>
<protein>
    <submittedName>
        <fullName evidence="2">Uncharacterized protein</fullName>
    </submittedName>
</protein>
<reference evidence="2" key="2">
    <citation type="journal article" date="2021" name="Genome Biol. Evol.">
        <title>Developing a high-quality reference genome for a parasitic bivalve with doubly uniparental inheritance (Bivalvia: Unionida).</title>
        <authorList>
            <person name="Smith C.H."/>
        </authorList>
    </citation>
    <scope>NUCLEOTIDE SEQUENCE</scope>
    <source>
        <strain evidence="2">CHS0354</strain>
        <tissue evidence="2">Mantle</tissue>
    </source>
</reference>
<keyword evidence="3" id="KW-1185">Reference proteome</keyword>
<organism evidence="2 3">
    <name type="scientific">Potamilus streckersoni</name>
    <dbReference type="NCBI Taxonomy" id="2493646"/>
    <lineage>
        <taxon>Eukaryota</taxon>
        <taxon>Metazoa</taxon>
        <taxon>Spiralia</taxon>
        <taxon>Lophotrochozoa</taxon>
        <taxon>Mollusca</taxon>
        <taxon>Bivalvia</taxon>
        <taxon>Autobranchia</taxon>
        <taxon>Heteroconchia</taxon>
        <taxon>Palaeoheterodonta</taxon>
        <taxon>Unionida</taxon>
        <taxon>Unionoidea</taxon>
        <taxon>Unionidae</taxon>
        <taxon>Ambleminae</taxon>
        <taxon>Lampsilini</taxon>
        <taxon>Potamilus</taxon>
    </lineage>
</organism>
<evidence type="ECO:0000313" key="3">
    <source>
        <dbReference type="Proteomes" id="UP001195483"/>
    </source>
</evidence>
<reference evidence="2" key="1">
    <citation type="journal article" date="2021" name="Genome Biol. Evol.">
        <title>A High-Quality Reference Genome for a Parasitic Bivalve with Doubly Uniparental Inheritance (Bivalvia: Unionida).</title>
        <authorList>
            <person name="Smith C.H."/>
        </authorList>
    </citation>
    <scope>NUCLEOTIDE SEQUENCE</scope>
    <source>
        <strain evidence="2">CHS0354</strain>
    </source>
</reference>
<comment type="caution">
    <text evidence="2">The sequence shown here is derived from an EMBL/GenBank/DDBJ whole genome shotgun (WGS) entry which is preliminary data.</text>
</comment>
<feature type="compositionally biased region" description="Polar residues" evidence="1">
    <location>
        <begin position="22"/>
        <end position="35"/>
    </location>
</feature>
<evidence type="ECO:0000313" key="2">
    <source>
        <dbReference type="EMBL" id="KAK3578755.1"/>
    </source>
</evidence>
<evidence type="ECO:0000256" key="1">
    <source>
        <dbReference type="SAM" id="MobiDB-lite"/>
    </source>
</evidence>
<reference evidence="2" key="3">
    <citation type="submission" date="2023-05" db="EMBL/GenBank/DDBJ databases">
        <authorList>
            <person name="Smith C.H."/>
        </authorList>
    </citation>
    <scope>NUCLEOTIDE SEQUENCE</scope>
    <source>
        <strain evidence="2">CHS0354</strain>
        <tissue evidence="2">Mantle</tissue>
    </source>
</reference>
<gene>
    <name evidence="2" type="ORF">CHS0354_035656</name>
</gene>
<name>A0AAE0RSW0_9BIVA</name>
<feature type="compositionally biased region" description="Basic residues" evidence="1">
    <location>
        <begin position="45"/>
        <end position="65"/>
    </location>
</feature>
<feature type="compositionally biased region" description="Basic and acidic residues" evidence="1">
    <location>
        <begin position="7"/>
        <end position="19"/>
    </location>
</feature>
<dbReference type="EMBL" id="JAEAOA010002081">
    <property type="protein sequence ID" value="KAK3578755.1"/>
    <property type="molecule type" value="Genomic_DNA"/>
</dbReference>
<feature type="non-terminal residue" evidence="2">
    <location>
        <position position="1"/>
    </location>
</feature>